<sequence length="201" mass="20837">MLKLLLLSLAVFALGSPATGLVGRACDVSNVKIPAGSLPAQTAPTTHIAFGRGTQNYTCSSAGTYATAGAVANLFDASCNHPKTASDSPSGSGYGQLIGQHYFITNPVNASAGISPKWDFTSFYNNPKAFVVGQRAANISAPSNPTVNVDWLKLTAIQGTFASEIYRTHTSGGQPPSSCTPGSGPITVPYSSYYWFTGGSF</sequence>
<reference evidence="2 3" key="1">
    <citation type="submission" date="2024-05" db="EMBL/GenBank/DDBJ databases">
        <title>A draft genome resource for the thread blight pathogen Marasmius tenuissimus strain MS-2.</title>
        <authorList>
            <person name="Yulfo-Soto G.E."/>
            <person name="Baruah I.K."/>
            <person name="Amoako-Attah I."/>
            <person name="Bukari Y."/>
            <person name="Meinhardt L.W."/>
            <person name="Bailey B.A."/>
            <person name="Cohen S.P."/>
        </authorList>
    </citation>
    <scope>NUCLEOTIDE SEQUENCE [LARGE SCALE GENOMIC DNA]</scope>
    <source>
        <strain evidence="2 3">MS-2</strain>
    </source>
</reference>
<feature type="signal peptide" evidence="1">
    <location>
        <begin position="1"/>
        <end position="20"/>
    </location>
</feature>
<comment type="caution">
    <text evidence="2">The sequence shown here is derived from an EMBL/GenBank/DDBJ whole genome shotgun (WGS) entry which is preliminary data.</text>
</comment>
<gene>
    <name evidence="2" type="ORF">AAF712_011304</name>
</gene>
<keyword evidence="1" id="KW-0732">Signal</keyword>
<dbReference type="PANTHER" id="PTHR35567">
    <property type="entry name" value="MALATE DEHYDROGENASE (AFU_ORTHOLOGUE AFUA_2G13800)"/>
    <property type="match status" value="1"/>
</dbReference>
<proteinExistence type="predicted"/>
<dbReference type="InterPro" id="IPR021851">
    <property type="entry name" value="DUF3455"/>
</dbReference>
<evidence type="ECO:0000313" key="3">
    <source>
        <dbReference type="Proteomes" id="UP001437256"/>
    </source>
</evidence>
<accession>A0ABR2ZJN9</accession>
<feature type="chain" id="PRO_5046381565" description="Malate dehydrogenase" evidence="1">
    <location>
        <begin position="21"/>
        <end position="201"/>
    </location>
</feature>
<name>A0ABR2ZJN9_9AGAR</name>
<dbReference type="PANTHER" id="PTHR35567:SF1">
    <property type="entry name" value="CONSERVED FUNGAL PROTEIN (AFU_ORTHOLOGUE AFUA_1G14230)"/>
    <property type="match status" value="1"/>
</dbReference>
<organism evidence="2 3">
    <name type="scientific">Marasmius tenuissimus</name>
    <dbReference type="NCBI Taxonomy" id="585030"/>
    <lineage>
        <taxon>Eukaryota</taxon>
        <taxon>Fungi</taxon>
        <taxon>Dikarya</taxon>
        <taxon>Basidiomycota</taxon>
        <taxon>Agaricomycotina</taxon>
        <taxon>Agaricomycetes</taxon>
        <taxon>Agaricomycetidae</taxon>
        <taxon>Agaricales</taxon>
        <taxon>Marasmiineae</taxon>
        <taxon>Marasmiaceae</taxon>
        <taxon>Marasmius</taxon>
    </lineage>
</organism>
<protein>
    <recommendedName>
        <fullName evidence="4">Malate dehydrogenase</fullName>
    </recommendedName>
</protein>
<evidence type="ECO:0000313" key="2">
    <source>
        <dbReference type="EMBL" id="KAL0061862.1"/>
    </source>
</evidence>
<evidence type="ECO:0000256" key="1">
    <source>
        <dbReference type="SAM" id="SignalP"/>
    </source>
</evidence>
<evidence type="ECO:0008006" key="4">
    <source>
        <dbReference type="Google" id="ProtNLM"/>
    </source>
</evidence>
<dbReference type="EMBL" id="JBBXMP010000121">
    <property type="protein sequence ID" value="KAL0061862.1"/>
    <property type="molecule type" value="Genomic_DNA"/>
</dbReference>
<dbReference type="Pfam" id="PF11937">
    <property type="entry name" value="DUF3455"/>
    <property type="match status" value="1"/>
</dbReference>
<dbReference type="Proteomes" id="UP001437256">
    <property type="component" value="Unassembled WGS sequence"/>
</dbReference>
<keyword evidence="3" id="KW-1185">Reference proteome</keyword>